<dbReference type="PANTHER" id="PTHR42928:SF5">
    <property type="entry name" value="BLR1237 PROTEIN"/>
    <property type="match status" value="1"/>
</dbReference>
<dbReference type="Proteomes" id="UP000253501">
    <property type="component" value="Unassembled WGS sequence"/>
</dbReference>
<comment type="caution">
    <text evidence="3">The sequence shown here is derived from an EMBL/GenBank/DDBJ whole genome shotgun (WGS) entry which is preliminary data.</text>
</comment>
<gene>
    <name evidence="3" type="ORF">DDK22_25320</name>
</gene>
<evidence type="ECO:0000313" key="4">
    <source>
        <dbReference type="Proteomes" id="UP000253501"/>
    </source>
</evidence>
<evidence type="ECO:0000256" key="2">
    <source>
        <dbReference type="SAM" id="SignalP"/>
    </source>
</evidence>
<keyword evidence="2" id="KW-0732">Signal</keyword>
<dbReference type="CDD" id="cd13578">
    <property type="entry name" value="PBP2_Bug27"/>
    <property type="match status" value="1"/>
</dbReference>
<sequence length="322" mass="33674">MKLIAKFLIAALTAACVAPGASAAYPDKPIRLIVPFAAGGTVNLIGRVLAQRLSETLGQQVIVENKPGAGGTLGADVVAKSPADGYTLLLASSSHQSIHPLIYKKLPYDANKDFVQVALFAAVPNVLVVSNKVPAKTVKEFIAYSRSGGKTLFMGSAGNGSVNQMVGELFQHKTGTSFEHVPFKGAGPATVDLLSGQIDLMFVNLPNVLPHIQSGKMRALAVASARRAASLPDVPTMAEAGIPDFVVDSWSGVLAPAGTPKAVIDKLSLQINKIAKEKSTADSLAAQGAIPLPGASADYANLVRFETRRWREVISKANIALD</sequence>
<feature type="signal peptide" evidence="2">
    <location>
        <begin position="1"/>
        <end position="23"/>
    </location>
</feature>
<dbReference type="Gene3D" id="3.40.190.10">
    <property type="entry name" value="Periplasmic binding protein-like II"/>
    <property type="match status" value="1"/>
</dbReference>
<dbReference type="Pfam" id="PF03401">
    <property type="entry name" value="TctC"/>
    <property type="match status" value="1"/>
</dbReference>
<dbReference type="Gene3D" id="3.40.190.150">
    <property type="entry name" value="Bordetella uptake gene, domain 1"/>
    <property type="match status" value="1"/>
</dbReference>
<evidence type="ECO:0000256" key="1">
    <source>
        <dbReference type="ARBA" id="ARBA00006987"/>
    </source>
</evidence>
<dbReference type="InterPro" id="IPR005064">
    <property type="entry name" value="BUG"/>
</dbReference>
<dbReference type="PANTHER" id="PTHR42928">
    <property type="entry name" value="TRICARBOXYLATE-BINDING PROTEIN"/>
    <property type="match status" value="1"/>
</dbReference>
<dbReference type="SUPFAM" id="SSF53850">
    <property type="entry name" value="Periplasmic binding protein-like II"/>
    <property type="match status" value="1"/>
</dbReference>
<evidence type="ECO:0000313" key="3">
    <source>
        <dbReference type="EMBL" id="RCJ05667.1"/>
    </source>
</evidence>
<organism evidence="3 4">
    <name type="scientific">Cupriavidus necator</name>
    <name type="common">Alcaligenes eutrophus</name>
    <name type="synonym">Ralstonia eutropha</name>
    <dbReference type="NCBI Taxonomy" id="106590"/>
    <lineage>
        <taxon>Bacteria</taxon>
        <taxon>Pseudomonadati</taxon>
        <taxon>Pseudomonadota</taxon>
        <taxon>Betaproteobacteria</taxon>
        <taxon>Burkholderiales</taxon>
        <taxon>Burkholderiaceae</taxon>
        <taxon>Cupriavidus</taxon>
    </lineage>
</organism>
<name>A0A367PEL8_CUPNE</name>
<dbReference type="EMBL" id="QDHA01000067">
    <property type="protein sequence ID" value="RCJ05667.1"/>
    <property type="molecule type" value="Genomic_DNA"/>
</dbReference>
<dbReference type="InterPro" id="IPR042100">
    <property type="entry name" value="Bug_dom1"/>
</dbReference>
<reference evidence="3 4" key="1">
    <citation type="submission" date="2018-04" db="EMBL/GenBank/DDBJ databases">
        <title>Cupriavidus necator CR12 genome sequencing and assembly.</title>
        <authorList>
            <person name="Ben Fekih I."/>
            <person name="Mazhar H.S."/>
            <person name="Bello S.K."/>
            <person name="Rensing C."/>
        </authorList>
    </citation>
    <scope>NUCLEOTIDE SEQUENCE [LARGE SCALE GENOMIC DNA]</scope>
    <source>
        <strain evidence="3 4">CR12</strain>
    </source>
</reference>
<accession>A0A367PEL8</accession>
<dbReference type="PIRSF" id="PIRSF017082">
    <property type="entry name" value="YflP"/>
    <property type="match status" value="1"/>
</dbReference>
<proteinExistence type="inferred from homology"/>
<feature type="chain" id="PRO_5016785350" evidence="2">
    <location>
        <begin position="24"/>
        <end position="322"/>
    </location>
</feature>
<protein>
    <submittedName>
        <fullName evidence="3">Tripartite tricarboxylate transporter substrate binding protein</fullName>
    </submittedName>
</protein>
<dbReference type="AlphaFoldDB" id="A0A367PEL8"/>
<comment type="similarity">
    <text evidence="1">Belongs to the UPF0065 (bug) family.</text>
</comment>
<dbReference type="RefSeq" id="WP_114134305.1">
    <property type="nucleotide sequence ID" value="NZ_CP068434.1"/>
</dbReference>